<dbReference type="EMBL" id="JAKREW010000070">
    <property type="protein sequence ID" value="MCG7509091.1"/>
    <property type="molecule type" value="Genomic_DNA"/>
</dbReference>
<dbReference type="CDD" id="cd03224">
    <property type="entry name" value="ABC_TM1139_LivF_branched"/>
    <property type="match status" value="1"/>
</dbReference>
<dbReference type="InterPro" id="IPR052156">
    <property type="entry name" value="BCAA_Transport_ATP-bd_LivF"/>
</dbReference>
<comment type="similarity">
    <text evidence="1">Belongs to the ABC transporter superfamily.</text>
</comment>
<reference evidence="7 8" key="1">
    <citation type="submission" date="2022-02" db="EMBL/GenBank/DDBJ databases">
        <title>Draft genome sequence of Mezorhizobium retamae strain IRAMC:0171 isolated from Retama raetam nodules.</title>
        <authorList>
            <person name="Bengaied R."/>
            <person name="Sbissi I."/>
            <person name="Huber K."/>
            <person name="Ghodbane F."/>
            <person name="Nouioui I."/>
            <person name="Tarhouni M."/>
            <person name="Gtari M."/>
        </authorList>
    </citation>
    <scope>NUCLEOTIDE SEQUENCE [LARGE SCALE GENOMIC DNA]</scope>
    <source>
        <strain evidence="7 8">IRAMC:0171</strain>
    </source>
</reference>
<sequence length="234" mass="25179">MLDIKGLSAGYGPVVILRDISLGVEPGSITALVGPNGAGKTTLMKTILGLIRANSGSIVYDGADISRSPSHSRVDGGIALVPEGRMVFAALTVEQNLRLGAVVPRAHGGALERLEEIYRQFPRLKERRRQLAGSMSGGEQQMLAIGRSLMAKPRLILLDEPTLGLAPIMVKKVFEIISQLRADGYTVLLSEQNSKLALETADHGYIIENGIVTLSGPAHQLVDDPEVKRRYFGM</sequence>
<proteinExistence type="inferred from homology"/>
<evidence type="ECO:0000313" key="7">
    <source>
        <dbReference type="EMBL" id="MCG7509091.1"/>
    </source>
</evidence>
<evidence type="ECO:0000313" key="8">
    <source>
        <dbReference type="Proteomes" id="UP001201701"/>
    </source>
</evidence>
<dbReference type="SMART" id="SM00382">
    <property type="entry name" value="AAA"/>
    <property type="match status" value="1"/>
</dbReference>
<evidence type="ECO:0000256" key="2">
    <source>
        <dbReference type="ARBA" id="ARBA00022448"/>
    </source>
</evidence>
<dbReference type="SUPFAM" id="SSF52540">
    <property type="entry name" value="P-loop containing nucleoside triphosphate hydrolases"/>
    <property type="match status" value="1"/>
</dbReference>
<keyword evidence="5" id="KW-0029">Amino-acid transport</keyword>
<dbReference type="PANTHER" id="PTHR43820">
    <property type="entry name" value="HIGH-AFFINITY BRANCHED-CHAIN AMINO ACID TRANSPORT ATP-BINDING PROTEIN LIVF"/>
    <property type="match status" value="1"/>
</dbReference>
<dbReference type="InterPro" id="IPR017871">
    <property type="entry name" value="ABC_transporter-like_CS"/>
</dbReference>
<dbReference type="InterPro" id="IPR027417">
    <property type="entry name" value="P-loop_NTPase"/>
</dbReference>
<name>A0ABS9QQW0_9HYPH</name>
<dbReference type="PROSITE" id="PS00211">
    <property type="entry name" value="ABC_TRANSPORTER_1"/>
    <property type="match status" value="1"/>
</dbReference>
<evidence type="ECO:0000256" key="1">
    <source>
        <dbReference type="ARBA" id="ARBA00005417"/>
    </source>
</evidence>
<feature type="domain" description="ABC transporter" evidence="6">
    <location>
        <begin position="2"/>
        <end position="234"/>
    </location>
</feature>
<gene>
    <name evidence="7" type="ORF">L4923_29060</name>
</gene>
<dbReference type="InterPro" id="IPR003439">
    <property type="entry name" value="ABC_transporter-like_ATP-bd"/>
</dbReference>
<evidence type="ECO:0000256" key="4">
    <source>
        <dbReference type="ARBA" id="ARBA00022840"/>
    </source>
</evidence>
<dbReference type="GO" id="GO:0005524">
    <property type="term" value="F:ATP binding"/>
    <property type="evidence" value="ECO:0007669"/>
    <property type="project" value="UniProtKB-KW"/>
</dbReference>
<evidence type="ECO:0000256" key="5">
    <source>
        <dbReference type="ARBA" id="ARBA00022970"/>
    </source>
</evidence>
<keyword evidence="2" id="KW-0813">Transport</keyword>
<dbReference type="Proteomes" id="UP001201701">
    <property type="component" value="Unassembled WGS sequence"/>
</dbReference>
<dbReference type="Pfam" id="PF00005">
    <property type="entry name" value="ABC_tran"/>
    <property type="match status" value="1"/>
</dbReference>
<accession>A0ABS9QQW0</accession>
<keyword evidence="4 7" id="KW-0067">ATP-binding</keyword>
<dbReference type="InterPro" id="IPR003593">
    <property type="entry name" value="AAA+_ATPase"/>
</dbReference>
<protein>
    <submittedName>
        <fullName evidence="7">ABC transporter ATP-binding protein</fullName>
    </submittedName>
</protein>
<organism evidence="7 8">
    <name type="scientific">Mesorhizobium retamae</name>
    <dbReference type="NCBI Taxonomy" id="2912854"/>
    <lineage>
        <taxon>Bacteria</taxon>
        <taxon>Pseudomonadati</taxon>
        <taxon>Pseudomonadota</taxon>
        <taxon>Alphaproteobacteria</taxon>
        <taxon>Hyphomicrobiales</taxon>
        <taxon>Phyllobacteriaceae</taxon>
        <taxon>Mesorhizobium</taxon>
    </lineage>
</organism>
<keyword evidence="8" id="KW-1185">Reference proteome</keyword>
<dbReference type="PANTHER" id="PTHR43820:SF4">
    <property type="entry name" value="HIGH-AFFINITY BRANCHED-CHAIN AMINO ACID TRANSPORT ATP-BINDING PROTEIN LIVF"/>
    <property type="match status" value="1"/>
</dbReference>
<evidence type="ECO:0000256" key="3">
    <source>
        <dbReference type="ARBA" id="ARBA00022741"/>
    </source>
</evidence>
<evidence type="ECO:0000259" key="6">
    <source>
        <dbReference type="PROSITE" id="PS50893"/>
    </source>
</evidence>
<dbReference type="PROSITE" id="PS50893">
    <property type="entry name" value="ABC_TRANSPORTER_2"/>
    <property type="match status" value="1"/>
</dbReference>
<keyword evidence="3" id="KW-0547">Nucleotide-binding</keyword>
<comment type="caution">
    <text evidence="7">The sequence shown here is derived from an EMBL/GenBank/DDBJ whole genome shotgun (WGS) entry which is preliminary data.</text>
</comment>
<dbReference type="Gene3D" id="3.40.50.300">
    <property type="entry name" value="P-loop containing nucleotide triphosphate hydrolases"/>
    <property type="match status" value="1"/>
</dbReference>